<dbReference type="Proteomes" id="UP000005622">
    <property type="component" value="Unassembled WGS sequence"/>
</dbReference>
<dbReference type="HOGENOM" id="CLU_994310_0_0_1"/>
<dbReference type="EMBL" id="AKIJ01000003">
    <property type="protein sequence ID" value="KFG26053.1"/>
    <property type="molecule type" value="Genomic_DNA"/>
</dbReference>
<dbReference type="AlphaFoldDB" id="H8ZBN5"/>
<dbReference type="Proteomes" id="UP000054524">
    <property type="component" value="Unassembled WGS sequence"/>
</dbReference>
<protein>
    <submittedName>
        <fullName evidence="1">Uncharacterized protein</fullName>
    </submittedName>
</protein>
<accession>A0A086J1N5</accession>
<reference evidence="1" key="1">
    <citation type="submission" date="2011-03" db="EMBL/GenBank/DDBJ databases">
        <title>The Genome Sequence of Nematocida sp1 strain ERTm2.</title>
        <authorList>
            <consortium name="The Broad Institute Genome Sequencing Platform"/>
            <consortium name="The Broad Institute Genome Sequencing Center for Infectious Disease"/>
            <person name="Cuomo C."/>
            <person name="Troemel E."/>
            <person name="Young S.K."/>
            <person name="Zeng Q."/>
            <person name="Gargeya S."/>
            <person name="Fitzgerald M."/>
            <person name="Haas B."/>
            <person name="Abouelleil A."/>
            <person name="Alvarado L."/>
            <person name="Arachchi H.M."/>
            <person name="Berlin A."/>
            <person name="Brown A."/>
            <person name="Chapman S.B."/>
            <person name="Chen Z."/>
            <person name="Dunbar C."/>
            <person name="Freedman E."/>
            <person name="Gearin G."/>
            <person name="Gellesch M."/>
            <person name="Goldberg J."/>
            <person name="Griggs A."/>
            <person name="Gujja S."/>
            <person name="Heilman E.R."/>
            <person name="Heiman D."/>
            <person name="Howarth C."/>
            <person name="Larson L."/>
            <person name="Lui A."/>
            <person name="MacDonald P.J.P."/>
            <person name="Mehta T."/>
            <person name="Montmayeur A."/>
            <person name="Murphy C."/>
            <person name="Neiman D."/>
            <person name="Pearson M."/>
            <person name="Priest M."/>
            <person name="Roberts A."/>
            <person name="Saif S."/>
            <person name="Shea T."/>
            <person name="Shenoy N."/>
            <person name="Sisk P."/>
            <person name="Stolte C."/>
            <person name="Sykes S."/>
            <person name="White J."/>
            <person name="Yandava C."/>
            <person name="Wortman J."/>
            <person name="Nusbaum C."/>
            <person name="Birren B."/>
        </authorList>
    </citation>
    <scope>NUCLEOTIDE SEQUENCE</scope>
    <source>
        <strain evidence="1">ERTm2</strain>
    </source>
</reference>
<gene>
    <name evidence="1" type="ORF">NERG_00984</name>
    <name evidence="2" type="ORF">NESG_01165</name>
</gene>
<sequence length="280" mass="32079">MKKVMAFQKEHTIQTSKRRAPETWTETIRPYNTKEAKHDEIKRVSLETLGFLQGAAPKTKVIVRNKPLPVQSMLSYMSLCPSFIKVVYLMDVEDGVIPMEVYSKDTHTITTNTAVKKIRYASCMAQAVTEVDKSLKIRQGLFQISDQLVPIYDITQKMTVKQRLTVVNKLLAISMSLNHPVLNRDSIFIHENNCDLLYIPEKRKTTGTMEYMVGLLGLLMDTYTIMERVKIIQNLDVENKEELEGPLKIASIIYDGMRSEEWRSAYATASRYILTYLGAL</sequence>
<evidence type="ECO:0000313" key="1">
    <source>
        <dbReference type="EMBL" id="EHY66288.1"/>
    </source>
</evidence>
<evidence type="ECO:0000313" key="3">
    <source>
        <dbReference type="Proteomes" id="UP000054524"/>
    </source>
</evidence>
<name>H8ZBN5_NEMA1</name>
<organism evidence="1">
    <name type="scientific">Nematocida ausubeli (strain ATCC PRA-371 / ERTm2)</name>
    <name type="common">Nematode killer fungus</name>
    <dbReference type="NCBI Taxonomy" id="1913371"/>
    <lineage>
        <taxon>Eukaryota</taxon>
        <taxon>Fungi</taxon>
        <taxon>Fungi incertae sedis</taxon>
        <taxon>Microsporidia</taxon>
        <taxon>Nematocida</taxon>
    </lineage>
</organism>
<reference evidence="2" key="2">
    <citation type="submission" date="2012-10" db="EMBL/GenBank/DDBJ databases">
        <authorList>
            <consortium name="The Broad Institute Genome Sequencing Platform"/>
            <consortium name="The Broad Institute Genome Sequencing Center for Infectious Disease"/>
            <person name="Cuomo C."/>
            <person name="Troemel E."/>
            <person name="Walker B."/>
            <person name="Young S.K."/>
            <person name="Zeng Q."/>
            <person name="Gargeya S."/>
            <person name="Fitzgerald M."/>
            <person name="Haas B."/>
            <person name="Abouelleil A."/>
            <person name="Alvarado L."/>
            <person name="Arachchi H.M."/>
            <person name="Berlin A.M."/>
            <person name="Chapman S.B."/>
            <person name="Goldberg J."/>
            <person name="Griggs A."/>
            <person name="Gujja S."/>
            <person name="Hansen M."/>
            <person name="Howarth C."/>
            <person name="Imamovic A."/>
            <person name="Larimer J."/>
            <person name="McCowan C."/>
            <person name="Murphy C."/>
            <person name="Neiman D."/>
            <person name="Pearson M."/>
            <person name="Priest M."/>
            <person name="Roberts A."/>
            <person name="Saif S."/>
            <person name="Shea T."/>
            <person name="Sisk P."/>
            <person name="Sykes S."/>
            <person name="Wortman J."/>
            <person name="Nusbaum C."/>
            <person name="Birren B."/>
        </authorList>
    </citation>
    <scope>NUCLEOTIDE SEQUENCE</scope>
    <source>
        <strain evidence="2">ERTm6</strain>
    </source>
</reference>
<proteinExistence type="predicted"/>
<dbReference type="EMBL" id="JH604634">
    <property type="protein sequence ID" value="EHY66288.1"/>
    <property type="molecule type" value="Genomic_DNA"/>
</dbReference>
<reference evidence="2 3" key="3">
    <citation type="journal article" date="2014" name="Genome Announc.">
        <title>Genome Sequence of the Microsporidian Species Nematocida sp1 Strain ERTm6 (ATCC PRA-372).</title>
        <authorList>
            <person name="Bakowski M.A."/>
            <person name="Priest M."/>
            <person name="Young S."/>
            <person name="Cuomo C.A."/>
            <person name="Troemel E.R."/>
        </authorList>
    </citation>
    <scope>NUCLEOTIDE SEQUENCE [LARGE SCALE GENOMIC DNA]</scope>
    <source>
        <strain evidence="2 3">ERTm6</strain>
    </source>
</reference>
<keyword evidence="3" id="KW-1185">Reference proteome</keyword>
<accession>H8ZBN5</accession>
<evidence type="ECO:0000313" key="2">
    <source>
        <dbReference type="EMBL" id="KFG26053.1"/>
    </source>
</evidence>